<proteinExistence type="inferred from homology"/>
<sequence>MEGVLPICIGQATKIVPFLTDTRKTYIAELSLGTATDTEDSQGEVIAFKEMTRQFSYDEIEKTLQKFKGEITQIPPMYSAVKVNGRKLYEYARNNIPVERPKRKVNIYELRQILDENMDDHHISLKIVCSKGTYIRTLCVNIGGSTRISRSYVFPCTDKNRSIF</sequence>
<comment type="catalytic activity">
    <reaction evidence="1">
        <text>uridine(55) in tRNA = pseudouridine(55) in tRNA</text>
        <dbReference type="Rhea" id="RHEA:42532"/>
        <dbReference type="Rhea" id="RHEA-COMP:10101"/>
        <dbReference type="Rhea" id="RHEA-COMP:10102"/>
        <dbReference type="ChEBI" id="CHEBI:65314"/>
        <dbReference type="ChEBI" id="CHEBI:65315"/>
        <dbReference type="EC" id="5.4.99.25"/>
    </reaction>
</comment>
<name>A0ABU5CAY2_9BACI</name>
<dbReference type="Pfam" id="PF01509">
    <property type="entry name" value="TruB_N"/>
    <property type="match status" value="1"/>
</dbReference>
<comment type="caution">
    <text evidence="7">The sequence shown here is derived from an EMBL/GenBank/DDBJ whole genome shotgun (WGS) entry which is preliminary data.</text>
</comment>
<protein>
    <recommendedName>
        <fullName evidence="3">tRNA pseudouridine(55) synthase</fullName>
        <ecNumber evidence="3">5.4.99.25</ecNumber>
    </recommendedName>
</protein>
<evidence type="ECO:0000313" key="7">
    <source>
        <dbReference type="EMBL" id="MDY0396405.1"/>
    </source>
</evidence>
<organism evidence="7 8">
    <name type="scientific">Tigheibacillus halophilus</name>
    <dbReference type="NCBI Taxonomy" id="361280"/>
    <lineage>
        <taxon>Bacteria</taxon>
        <taxon>Bacillati</taxon>
        <taxon>Bacillota</taxon>
        <taxon>Bacilli</taxon>
        <taxon>Bacillales</taxon>
        <taxon>Bacillaceae</taxon>
        <taxon>Tigheibacillus</taxon>
    </lineage>
</organism>
<evidence type="ECO:0000256" key="1">
    <source>
        <dbReference type="ARBA" id="ARBA00000385"/>
    </source>
</evidence>
<dbReference type="SUPFAM" id="SSF55120">
    <property type="entry name" value="Pseudouridine synthase"/>
    <property type="match status" value="1"/>
</dbReference>
<evidence type="ECO:0000313" key="8">
    <source>
        <dbReference type="Proteomes" id="UP001281447"/>
    </source>
</evidence>
<dbReference type="EC" id="5.4.99.25" evidence="3"/>
<evidence type="ECO:0000256" key="3">
    <source>
        <dbReference type="ARBA" id="ARBA00012787"/>
    </source>
</evidence>
<feature type="domain" description="Pseudouridine synthase II N-terminal" evidence="6">
    <location>
        <begin position="2"/>
        <end position="135"/>
    </location>
</feature>
<keyword evidence="4" id="KW-0819">tRNA processing</keyword>
<accession>A0ABU5CAY2</accession>
<dbReference type="EMBL" id="JAWDIP010000004">
    <property type="protein sequence ID" value="MDY0396405.1"/>
    <property type="molecule type" value="Genomic_DNA"/>
</dbReference>
<dbReference type="GO" id="GO:0160148">
    <property type="term" value="F:tRNA pseudouridine(55) synthase activity"/>
    <property type="evidence" value="ECO:0007669"/>
    <property type="project" value="UniProtKB-EC"/>
</dbReference>
<dbReference type="PANTHER" id="PTHR13767">
    <property type="entry name" value="TRNA-PSEUDOURIDINE SYNTHASE"/>
    <property type="match status" value="1"/>
</dbReference>
<keyword evidence="5 7" id="KW-0413">Isomerase</keyword>
<gene>
    <name evidence="7" type="primary">truB</name>
    <name evidence="7" type="ORF">RWE15_21335</name>
</gene>
<reference evidence="7 8" key="1">
    <citation type="submission" date="2023-10" db="EMBL/GenBank/DDBJ databases">
        <title>Virgibacillus halophilus 5B73C genome.</title>
        <authorList>
            <person name="Miliotis G."/>
            <person name="Sengupta P."/>
            <person name="Hameed A."/>
            <person name="Chuvochina M."/>
            <person name="Mcdonagh F."/>
            <person name="Simpson A.C."/>
            <person name="Singh N.K."/>
            <person name="Rekha P.D."/>
            <person name="Raman K."/>
            <person name="Hugenholtz P."/>
            <person name="Venkateswaran K."/>
        </authorList>
    </citation>
    <scope>NUCLEOTIDE SEQUENCE [LARGE SCALE GENOMIC DNA]</scope>
    <source>
        <strain evidence="7 8">5B73C</strain>
    </source>
</reference>
<comment type="similarity">
    <text evidence="2">Belongs to the pseudouridine synthase TruB family. Type 1 subfamily.</text>
</comment>
<dbReference type="Proteomes" id="UP001281447">
    <property type="component" value="Unassembled WGS sequence"/>
</dbReference>
<keyword evidence="8" id="KW-1185">Reference proteome</keyword>
<dbReference type="NCBIfam" id="TIGR00431">
    <property type="entry name" value="TruB"/>
    <property type="match status" value="1"/>
</dbReference>
<dbReference type="InterPro" id="IPR002501">
    <property type="entry name" value="PsdUridine_synth_N"/>
</dbReference>
<dbReference type="InterPro" id="IPR014780">
    <property type="entry name" value="tRNA_psdUridine_synth_TruB"/>
</dbReference>
<evidence type="ECO:0000259" key="6">
    <source>
        <dbReference type="Pfam" id="PF01509"/>
    </source>
</evidence>
<evidence type="ECO:0000256" key="5">
    <source>
        <dbReference type="ARBA" id="ARBA00023235"/>
    </source>
</evidence>
<evidence type="ECO:0000256" key="2">
    <source>
        <dbReference type="ARBA" id="ARBA00005642"/>
    </source>
</evidence>
<dbReference type="InterPro" id="IPR020103">
    <property type="entry name" value="PsdUridine_synth_cat_dom_sf"/>
</dbReference>
<evidence type="ECO:0000256" key="4">
    <source>
        <dbReference type="ARBA" id="ARBA00022694"/>
    </source>
</evidence>
<dbReference type="PANTHER" id="PTHR13767:SF2">
    <property type="entry name" value="PSEUDOURIDYLATE SYNTHASE TRUB1"/>
    <property type="match status" value="1"/>
</dbReference>
<dbReference type="Gene3D" id="3.30.2350.10">
    <property type="entry name" value="Pseudouridine synthase"/>
    <property type="match status" value="1"/>
</dbReference>